<accession>X1CBF5</accession>
<dbReference type="GO" id="GO:0005737">
    <property type="term" value="C:cytoplasm"/>
    <property type="evidence" value="ECO:0007669"/>
    <property type="project" value="TreeGrafter"/>
</dbReference>
<gene>
    <name evidence="2" type="ORF">S01H4_46763</name>
</gene>
<reference evidence="2" key="1">
    <citation type="journal article" date="2014" name="Front. Microbiol.">
        <title>High frequency of phylogenetically diverse reductive dehalogenase-homologous genes in deep subseafloor sedimentary metagenomes.</title>
        <authorList>
            <person name="Kawai M."/>
            <person name="Futagami T."/>
            <person name="Toyoda A."/>
            <person name="Takaki Y."/>
            <person name="Nishi S."/>
            <person name="Hori S."/>
            <person name="Arai W."/>
            <person name="Tsubouchi T."/>
            <person name="Morono Y."/>
            <person name="Uchiyama I."/>
            <person name="Ito T."/>
            <person name="Fujiyama A."/>
            <person name="Inagaki F."/>
            <person name="Takami H."/>
        </authorList>
    </citation>
    <scope>NUCLEOTIDE SEQUENCE</scope>
    <source>
        <strain evidence="2">Expedition CK06-06</strain>
    </source>
</reference>
<name>X1CBF5_9ZZZZ</name>
<dbReference type="Pfam" id="PF07687">
    <property type="entry name" value="M20_dimer"/>
    <property type="match status" value="1"/>
</dbReference>
<evidence type="ECO:0000259" key="1">
    <source>
        <dbReference type="Pfam" id="PF07687"/>
    </source>
</evidence>
<protein>
    <recommendedName>
        <fullName evidence="1">Peptidase M20 dimerisation domain-containing protein</fullName>
    </recommendedName>
</protein>
<dbReference type="EMBL" id="BART01026170">
    <property type="protein sequence ID" value="GAG93658.1"/>
    <property type="molecule type" value="Genomic_DNA"/>
</dbReference>
<organism evidence="2">
    <name type="scientific">marine sediment metagenome</name>
    <dbReference type="NCBI Taxonomy" id="412755"/>
    <lineage>
        <taxon>unclassified sequences</taxon>
        <taxon>metagenomes</taxon>
        <taxon>ecological metagenomes</taxon>
    </lineage>
</organism>
<feature type="domain" description="Peptidase M20 dimerisation" evidence="1">
    <location>
        <begin position="120"/>
        <end position="208"/>
    </location>
</feature>
<proteinExistence type="predicted"/>
<dbReference type="InterPro" id="IPR002933">
    <property type="entry name" value="Peptidase_M20"/>
</dbReference>
<dbReference type="PANTHER" id="PTHR30575">
    <property type="entry name" value="PEPTIDASE M20"/>
    <property type="match status" value="1"/>
</dbReference>
<comment type="caution">
    <text evidence="2">The sequence shown here is derived from an EMBL/GenBank/DDBJ whole genome shotgun (WGS) entry which is preliminary data.</text>
</comment>
<dbReference type="Gene3D" id="3.40.630.10">
    <property type="entry name" value="Zn peptidases"/>
    <property type="match status" value="1"/>
</dbReference>
<dbReference type="NCBIfam" id="TIGR01891">
    <property type="entry name" value="amidohydrolases"/>
    <property type="match status" value="1"/>
</dbReference>
<dbReference type="InterPro" id="IPR017439">
    <property type="entry name" value="Amidohydrolase"/>
</dbReference>
<dbReference type="InterPro" id="IPR036264">
    <property type="entry name" value="Bact_exopeptidase_dim_dom"/>
</dbReference>
<evidence type="ECO:0000313" key="2">
    <source>
        <dbReference type="EMBL" id="GAG93658.1"/>
    </source>
</evidence>
<dbReference type="InterPro" id="IPR011650">
    <property type="entry name" value="Peptidase_M20_dimer"/>
</dbReference>
<feature type="non-terminal residue" evidence="2">
    <location>
        <position position="279"/>
    </location>
</feature>
<dbReference type="InterPro" id="IPR052030">
    <property type="entry name" value="Peptidase_M20/M20A_hydrolases"/>
</dbReference>
<dbReference type="GO" id="GO:0071713">
    <property type="term" value="F:para-aminobenzoyl-glutamate hydrolase activity"/>
    <property type="evidence" value="ECO:0007669"/>
    <property type="project" value="TreeGrafter"/>
</dbReference>
<dbReference type="PANTHER" id="PTHR30575:SF0">
    <property type="entry name" value="XAA-ARG DIPEPTIDASE"/>
    <property type="match status" value="1"/>
</dbReference>
<dbReference type="Pfam" id="PF01546">
    <property type="entry name" value="Peptidase_M20"/>
    <property type="match status" value="1"/>
</dbReference>
<dbReference type="GO" id="GO:0016805">
    <property type="term" value="F:dipeptidase activity"/>
    <property type="evidence" value="ECO:0007669"/>
    <property type="project" value="TreeGrafter"/>
</dbReference>
<dbReference type="FunFam" id="3.30.70.360:FF:000004">
    <property type="entry name" value="Peptidase M20 domain-containing protein 2"/>
    <property type="match status" value="1"/>
</dbReference>
<sequence>MVNPIIAVLGEYDALPGLSQTTEFIKKPLKEGAPGHGCGHNLLGTAGVGAVLAVKEALDAGEVKGTIKYYGCPAEEVFNTKGYMINPGQVFENIDISITWHPGIFNGIALQSNTAMNSVFFKFYGKTAHAAADPYNGRSALDAVELMNVGANYMREHMIPDARLHYVITNGGLAPNIVPAEAEVHYFVRAPERYQVDELYNRLIKVAEGAVLMTETRLEIDFLSGTYNPIRNDVVNNVIYDKMRQIGPPIFNKDEQRFAEELKKTVPPPDFTEIKKIIP</sequence>
<dbReference type="SUPFAM" id="SSF53187">
    <property type="entry name" value="Zn-dependent exopeptidases"/>
    <property type="match status" value="1"/>
</dbReference>
<dbReference type="AlphaFoldDB" id="X1CBF5"/>
<dbReference type="GO" id="GO:0046657">
    <property type="term" value="P:folic acid catabolic process"/>
    <property type="evidence" value="ECO:0007669"/>
    <property type="project" value="TreeGrafter"/>
</dbReference>
<dbReference type="SUPFAM" id="SSF55031">
    <property type="entry name" value="Bacterial exopeptidase dimerisation domain"/>
    <property type="match status" value="1"/>
</dbReference>